<evidence type="ECO:0000256" key="3">
    <source>
        <dbReference type="ARBA" id="ARBA00023163"/>
    </source>
</evidence>
<protein>
    <submittedName>
        <fullName evidence="6">TetR/AcrR family transcriptional regulator</fullName>
    </submittedName>
</protein>
<sequence length="204" mass="23453">MPVAVDGRRRLAPEERKRLLLDYAIEAFSRRGIGRGGHTDIAEAGGVSVATVFNYFKTREVLVTEVLDEIAAFMEQMAEQAFRHEDTPVNAIGTFFNNMLYACQSHPDHMRVWLEWSSSPREEVWPRYLSLQQTLLEMLSQQVELAIADGLARLEGLPPRERAMWMLGNSQMLVTMMLDPMGRPDNMEDMLNRWLNHMLLTIND</sequence>
<name>A0A9X3ISY0_9GAMM</name>
<keyword evidence="7" id="KW-1185">Reference proteome</keyword>
<evidence type="ECO:0000256" key="1">
    <source>
        <dbReference type="ARBA" id="ARBA00023015"/>
    </source>
</evidence>
<dbReference type="InterPro" id="IPR009057">
    <property type="entry name" value="Homeodomain-like_sf"/>
</dbReference>
<keyword evidence="1" id="KW-0805">Transcription regulation</keyword>
<evidence type="ECO:0000256" key="4">
    <source>
        <dbReference type="PROSITE-ProRule" id="PRU00335"/>
    </source>
</evidence>
<dbReference type="Proteomes" id="UP001150830">
    <property type="component" value="Unassembled WGS sequence"/>
</dbReference>
<evidence type="ECO:0000313" key="7">
    <source>
        <dbReference type="Proteomes" id="UP001150830"/>
    </source>
</evidence>
<dbReference type="InterPro" id="IPR001647">
    <property type="entry name" value="HTH_TetR"/>
</dbReference>
<gene>
    <name evidence="6" type="ORF">OUO13_17075</name>
</gene>
<dbReference type="InterPro" id="IPR050109">
    <property type="entry name" value="HTH-type_TetR-like_transc_reg"/>
</dbReference>
<dbReference type="GO" id="GO:0003700">
    <property type="term" value="F:DNA-binding transcription factor activity"/>
    <property type="evidence" value="ECO:0007669"/>
    <property type="project" value="TreeGrafter"/>
</dbReference>
<dbReference type="Pfam" id="PF00440">
    <property type="entry name" value="TetR_N"/>
    <property type="match status" value="1"/>
</dbReference>
<evidence type="ECO:0000256" key="2">
    <source>
        <dbReference type="ARBA" id="ARBA00023125"/>
    </source>
</evidence>
<evidence type="ECO:0000313" key="6">
    <source>
        <dbReference type="EMBL" id="MCY0966892.1"/>
    </source>
</evidence>
<feature type="DNA-binding region" description="H-T-H motif" evidence="4">
    <location>
        <begin position="37"/>
        <end position="56"/>
    </location>
</feature>
<dbReference type="RefSeq" id="WP_283175100.1">
    <property type="nucleotide sequence ID" value="NZ_JAPNOA010000058.1"/>
</dbReference>
<dbReference type="PROSITE" id="PS50977">
    <property type="entry name" value="HTH_TETR_2"/>
    <property type="match status" value="1"/>
</dbReference>
<dbReference type="EMBL" id="JAPNOA010000058">
    <property type="protein sequence ID" value="MCY0966892.1"/>
    <property type="molecule type" value="Genomic_DNA"/>
</dbReference>
<reference evidence="6" key="1">
    <citation type="submission" date="2022-11" db="EMBL/GenBank/DDBJ databases">
        <title>Parathalassolutuus dongxingensis gen. nov., sp. nov., a novel member of family Oceanospirillaceae isolated from a coastal shrimp pond in Guangxi, China.</title>
        <authorList>
            <person name="Chen H."/>
        </authorList>
    </citation>
    <scope>NUCLEOTIDE SEQUENCE</scope>
    <source>
        <strain evidence="6">G-43</strain>
    </source>
</reference>
<evidence type="ECO:0000259" key="5">
    <source>
        <dbReference type="PROSITE" id="PS50977"/>
    </source>
</evidence>
<accession>A0A9X3ISY0</accession>
<dbReference type="Gene3D" id="1.10.357.10">
    <property type="entry name" value="Tetracycline Repressor, domain 2"/>
    <property type="match status" value="1"/>
</dbReference>
<feature type="domain" description="HTH tetR-type" evidence="5">
    <location>
        <begin position="14"/>
        <end position="74"/>
    </location>
</feature>
<comment type="caution">
    <text evidence="6">The sequence shown here is derived from an EMBL/GenBank/DDBJ whole genome shotgun (WGS) entry which is preliminary data.</text>
</comment>
<dbReference type="PRINTS" id="PR00455">
    <property type="entry name" value="HTHTETR"/>
</dbReference>
<dbReference type="GO" id="GO:0000976">
    <property type="term" value="F:transcription cis-regulatory region binding"/>
    <property type="evidence" value="ECO:0007669"/>
    <property type="project" value="TreeGrafter"/>
</dbReference>
<dbReference type="PANTHER" id="PTHR30055">
    <property type="entry name" value="HTH-TYPE TRANSCRIPTIONAL REGULATOR RUTR"/>
    <property type="match status" value="1"/>
</dbReference>
<dbReference type="AlphaFoldDB" id="A0A9X3ISY0"/>
<keyword evidence="2 4" id="KW-0238">DNA-binding</keyword>
<proteinExistence type="predicted"/>
<dbReference type="InterPro" id="IPR036271">
    <property type="entry name" value="Tet_transcr_reg_TetR-rel_C_sf"/>
</dbReference>
<organism evidence="6 7">
    <name type="scientific">Parathalassolituus penaei</name>
    <dbReference type="NCBI Taxonomy" id="2997323"/>
    <lineage>
        <taxon>Bacteria</taxon>
        <taxon>Pseudomonadati</taxon>
        <taxon>Pseudomonadota</taxon>
        <taxon>Gammaproteobacteria</taxon>
        <taxon>Oceanospirillales</taxon>
        <taxon>Oceanospirillaceae</taxon>
        <taxon>Parathalassolituus</taxon>
    </lineage>
</organism>
<keyword evidence="3" id="KW-0804">Transcription</keyword>
<dbReference type="SUPFAM" id="SSF48498">
    <property type="entry name" value="Tetracyclin repressor-like, C-terminal domain"/>
    <property type="match status" value="1"/>
</dbReference>
<dbReference type="SUPFAM" id="SSF46689">
    <property type="entry name" value="Homeodomain-like"/>
    <property type="match status" value="1"/>
</dbReference>
<dbReference type="PANTHER" id="PTHR30055:SF234">
    <property type="entry name" value="HTH-TYPE TRANSCRIPTIONAL REGULATOR BETI"/>
    <property type="match status" value="1"/>
</dbReference>